<dbReference type="InterPro" id="IPR029499">
    <property type="entry name" value="PduO-typ"/>
</dbReference>
<keyword evidence="3 4" id="KW-0067">ATP-binding</keyword>
<evidence type="ECO:0000256" key="4">
    <source>
        <dbReference type="RuleBase" id="RU366026"/>
    </source>
</evidence>
<dbReference type="RefSeq" id="WP_370396929.1">
    <property type="nucleotide sequence ID" value="NZ_JALBUT010000004.1"/>
</dbReference>
<dbReference type="Proteomes" id="UP001275932">
    <property type="component" value="Unassembled WGS sequence"/>
</dbReference>
<keyword evidence="7" id="KW-1185">Reference proteome</keyword>
<evidence type="ECO:0000256" key="2">
    <source>
        <dbReference type="ARBA" id="ARBA00022741"/>
    </source>
</evidence>
<dbReference type="PANTHER" id="PTHR12213:SF0">
    <property type="entry name" value="CORRINOID ADENOSYLTRANSFERASE MMAB"/>
    <property type="match status" value="1"/>
</dbReference>
<dbReference type="InterPro" id="IPR016030">
    <property type="entry name" value="CblAdoTrfase-like"/>
</dbReference>
<comment type="catalytic activity">
    <reaction evidence="4">
        <text>2 cob(II)yrinate a,c diamide + reduced [electron-transfer flavoprotein] + 2 ATP = 2 adenosylcob(III)yrinate a,c-diamide + 2 triphosphate + oxidized [electron-transfer flavoprotein] + 3 H(+)</text>
        <dbReference type="Rhea" id="RHEA:11528"/>
        <dbReference type="Rhea" id="RHEA-COMP:10685"/>
        <dbReference type="Rhea" id="RHEA-COMP:10686"/>
        <dbReference type="ChEBI" id="CHEBI:15378"/>
        <dbReference type="ChEBI" id="CHEBI:18036"/>
        <dbReference type="ChEBI" id="CHEBI:30616"/>
        <dbReference type="ChEBI" id="CHEBI:57692"/>
        <dbReference type="ChEBI" id="CHEBI:58307"/>
        <dbReference type="ChEBI" id="CHEBI:58503"/>
        <dbReference type="ChEBI" id="CHEBI:58537"/>
        <dbReference type="EC" id="2.5.1.17"/>
    </reaction>
</comment>
<keyword evidence="2 4" id="KW-0547">Nucleotide-binding</keyword>
<reference evidence="6 7" key="1">
    <citation type="submission" date="2022-03" db="EMBL/GenBank/DDBJ databases">
        <title>Novel taxa within the pig intestine.</title>
        <authorList>
            <person name="Wylensek D."/>
            <person name="Bishof K."/>
            <person name="Afrizal A."/>
            <person name="Clavel T."/>
        </authorList>
    </citation>
    <scope>NUCLEOTIDE SEQUENCE [LARGE SCALE GENOMIC DNA]</scope>
    <source>
        <strain evidence="6 7">CLA-KB-P66</strain>
    </source>
</reference>
<gene>
    <name evidence="6" type="ORF">MOX91_04705</name>
</gene>
<proteinExistence type="inferred from homology"/>
<accession>A0ABU4WHF7</accession>
<sequence>MTISTKTGDEGTCSLMFGERVLKSSQRVSAYGAVDELCSALGTVKANSKSADFKSEISEIQNALIMLMTELATSNKKYGKLAEKNIKLLSETDLKAVESKASQIESDGEVFKGWTLAGENVLDAELNMARTICRRAEREIVKLNSEEPLPRKFILAYMNRLSDLLYLWGVLAAKNKIS</sequence>
<dbReference type="EC" id="2.5.1.17" evidence="4"/>
<organism evidence="6 7">
    <name type="scientific">Intestinicryptomonas porci</name>
    <dbReference type="NCBI Taxonomy" id="2926320"/>
    <lineage>
        <taxon>Bacteria</taxon>
        <taxon>Pseudomonadati</taxon>
        <taxon>Verrucomicrobiota</taxon>
        <taxon>Opitutia</taxon>
        <taxon>Opitutales</taxon>
        <taxon>Intestinicryptomonaceae</taxon>
        <taxon>Intestinicryptomonas</taxon>
    </lineage>
</organism>
<name>A0ABU4WHF7_9BACT</name>
<dbReference type="InterPro" id="IPR036451">
    <property type="entry name" value="CblAdoTrfase-like_sf"/>
</dbReference>
<comment type="similarity">
    <text evidence="4">Belongs to the Cob(I)alamin adenosyltransferase family.</text>
</comment>
<dbReference type="PANTHER" id="PTHR12213">
    <property type="entry name" value="CORRINOID ADENOSYLTRANSFERASE"/>
    <property type="match status" value="1"/>
</dbReference>
<evidence type="ECO:0000313" key="6">
    <source>
        <dbReference type="EMBL" id="MDX8415481.1"/>
    </source>
</evidence>
<feature type="domain" description="Cobalamin adenosyltransferase-like" evidence="5">
    <location>
        <begin position="3"/>
        <end position="169"/>
    </location>
</feature>
<protein>
    <recommendedName>
        <fullName evidence="4">Corrinoid adenosyltransferase</fullName>
        <ecNumber evidence="4">2.5.1.17</ecNumber>
    </recommendedName>
    <alternativeName>
        <fullName evidence="4">Cob(II)alamin adenosyltransferase</fullName>
    </alternativeName>
    <alternativeName>
        <fullName evidence="4">Cob(II)yrinic acid a,c-diamide adenosyltransferase</fullName>
    </alternativeName>
    <alternativeName>
        <fullName evidence="4">Cobinamide/cobalamin adenosyltransferase</fullName>
    </alternativeName>
</protein>
<comment type="catalytic activity">
    <reaction evidence="4">
        <text>2 cob(II)alamin + reduced [electron-transfer flavoprotein] + 2 ATP = 2 adenosylcob(III)alamin + 2 triphosphate + oxidized [electron-transfer flavoprotein] + 3 H(+)</text>
        <dbReference type="Rhea" id="RHEA:28671"/>
        <dbReference type="Rhea" id="RHEA-COMP:10685"/>
        <dbReference type="Rhea" id="RHEA-COMP:10686"/>
        <dbReference type="ChEBI" id="CHEBI:15378"/>
        <dbReference type="ChEBI" id="CHEBI:16304"/>
        <dbReference type="ChEBI" id="CHEBI:18036"/>
        <dbReference type="ChEBI" id="CHEBI:18408"/>
        <dbReference type="ChEBI" id="CHEBI:30616"/>
        <dbReference type="ChEBI" id="CHEBI:57692"/>
        <dbReference type="ChEBI" id="CHEBI:58307"/>
        <dbReference type="EC" id="2.5.1.17"/>
    </reaction>
</comment>
<evidence type="ECO:0000259" key="5">
    <source>
        <dbReference type="Pfam" id="PF01923"/>
    </source>
</evidence>
<evidence type="ECO:0000256" key="3">
    <source>
        <dbReference type="ARBA" id="ARBA00022840"/>
    </source>
</evidence>
<evidence type="ECO:0000256" key="1">
    <source>
        <dbReference type="ARBA" id="ARBA00022679"/>
    </source>
</evidence>
<dbReference type="GO" id="GO:0008817">
    <property type="term" value="F:corrinoid adenosyltransferase activity"/>
    <property type="evidence" value="ECO:0007669"/>
    <property type="project" value="UniProtKB-EC"/>
</dbReference>
<keyword evidence="1 4" id="KW-0808">Transferase</keyword>
<dbReference type="NCBIfam" id="TIGR00636">
    <property type="entry name" value="PduO_Nterm"/>
    <property type="match status" value="1"/>
</dbReference>
<dbReference type="Pfam" id="PF01923">
    <property type="entry name" value="Cob_adeno_trans"/>
    <property type="match status" value="1"/>
</dbReference>
<dbReference type="EMBL" id="JALBUT010000004">
    <property type="protein sequence ID" value="MDX8415481.1"/>
    <property type="molecule type" value="Genomic_DNA"/>
</dbReference>
<dbReference type="Gene3D" id="1.20.1200.10">
    <property type="entry name" value="Cobalamin adenosyltransferase-like"/>
    <property type="match status" value="1"/>
</dbReference>
<comment type="pathway">
    <text evidence="4">Cofactor biosynthesis; adenosylcobalamin biosynthesis; adenosylcobalamin from cob(II)yrinate a,c-diamide: step 2/7.</text>
</comment>
<keyword evidence="4" id="KW-0169">Cobalamin biosynthesis</keyword>
<comment type="caution">
    <text evidence="6">The sequence shown here is derived from an EMBL/GenBank/DDBJ whole genome shotgun (WGS) entry which is preliminary data.</text>
</comment>
<evidence type="ECO:0000313" key="7">
    <source>
        <dbReference type="Proteomes" id="UP001275932"/>
    </source>
</evidence>
<dbReference type="SUPFAM" id="SSF89028">
    <property type="entry name" value="Cobalamin adenosyltransferase-like"/>
    <property type="match status" value="1"/>
</dbReference>